<evidence type="ECO:0000313" key="1">
    <source>
        <dbReference type="Ensembl" id="ENSGEVP00005003810.1"/>
    </source>
</evidence>
<keyword evidence="2" id="KW-1185">Reference proteome</keyword>
<accession>A0A8C4VQX5</accession>
<evidence type="ECO:0000313" key="2">
    <source>
        <dbReference type="Proteomes" id="UP000694390"/>
    </source>
</evidence>
<reference evidence="1" key="1">
    <citation type="submission" date="2019-06" db="EMBL/GenBank/DDBJ databases">
        <title>G10K-VGP Goodes thornscrub tortoise genome, primary haplotype.</title>
        <authorList>
            <person name="Murphy B."/>
            <person name="Edwards T."/>
            <person name="Rhie A."/>
            <person name="Koren S."/>
            <person name="Phillippy A."/>
            <person name="Fedrigo O."/>
            <person name="Haase B."/>
            <person name="Mountcastle J."/>
            <person name="Lewin H."/>
            <person name="Damas J."/>
            <person name="Howe K."/>
            <person name="Formenti G."/>
            <person name="Myers G."/>
            <person name="Durbin R."/>
            <person name="Jarvis E.D."/>
        </authorList>
    </citation>
    <scope>NUCLEOTIDE SEQUENCE [LARGE SCALE GENOMIC DNA]</scope>
</reference>
<protein>
    <submittedName>
        <fullName evidence="1">Uncharacterized protein</fullName>
    </submittedName>
</protein>
<name>A0A8C4VQX5_9SAUR</name>
<reference evidence="1" key="3">
    <citation type="submission" date="2025-09" db="UniProtKB">
        <authorList>
            <consortium name="Ensembl"/>
        </authorList>
    </citation>
    <scope>IDENTIFICATION</scope>
</reference>
<proteinExistence type="predicted"/>
<sequence>SSLNLLLTPANIKLLTSCLTDPAIGEQAVGHDSGCFLTYVRLDLGAMNPTVTGSSFFEGGTQDQFVAEWFLLGCQELPPHCWPMNTLLLQCHYYFWP</sequence>
<dbReference type="Ensembl" id="ENSGEVT00005003978.1">
    <property type="protein sequence ID" value="ENSGEVP00005003810.1"/>
    <property type="gene ID" value="ENSGEVG00005002752.1"/>
</dbReference>
<organism evidence="1 2">
    <name type="scientific">Gopherus evgoodei</name>
    <name type="common">Goodes thornscrub tortoise</name>
    <dbReference type="NCBI Taxonomy" id="1825980"/>
    <lineage>
        <taxon>Eukaryota</taxon>
        <taxon>Metazoa</taxon>
        <taxon>Chordata</taxon>
        <taxon>Craniata</taxon>
        <taxon>Vertebrata</taxon>
        <taxon>Euteleostomi</taxon>
        <taxon>Archelosauria</taxon>
        <taxon>Testudinata</taxon>
        <taxon>Testudines</taxon>
        <taxon>Cryptodira</taxon>
        <taxon>Durocryptodira</taxon>
        <taxon>Testudinoidea</taxon>
        <taxon>Testudinidae</taxon>
        <taxon>Gopherus</taxon>
    </lineage>
</organism>
<dbReference type="AlphaFoldDB" id="A0A8C4VQX5"/>
<dbReference type="Proteomes" id="UP000694390">
    <property type="component" value="Chromosome 2"/>
</dbReference>
<reference evidence="1" key="2">
    <citation type="submission" date="2025-08" db="UniProtKB">
        <authorList>
            <consortium name="Ensembl"/>
        </authorList>
    </citation>
    <scope>IDENTIFICATION</scope>
</reference>